<feature type="compositionally biased region" description="Low complexity" evidence="2">
    <location>
        <begin position="7"/>
        <end position="26"/>
    </location>
</feature>
<dbReference type="GO" id="GO:0004842">
    <property type="term" value="F:ubiquitin-protein transferase activity"/>
    <property type="evidence" value="ECO:0007669"/>
    <property type="project" value="InterPro"/>
</dbReference>
<dbReference type="EMBL" id="BNJQ01000006">
    <property type="protein sequence ID" value="GHP03715.1"/>
    <property type="molecule type" value="Genomic_DNA"/>
</dbReference>
<dbReference type="PROSITE" id="PS51698">
    <property type="entry name" value="U_BOX"/>
    <property type="match status" value="1"/>
</dbReference>
<dbReference type="OrthoDB" id="10064100at2759"/>
<dbReference type="AlphaFoldDB" id="A0A830H9Q1"/>
<evidence type="ECO:0000259" key="4">
    <source>
        <dbReference type="PROSITE" id="PS51698"/>
    </source>
</evidence>
<comment type="caution">
    <text evidence="5">The sequence shown here is derived from an EMBL/GenBank/DDBJ whole genome shotgun (WGS) entry which is preliminary data.</text>
</comment>
<dbReference type="SUPFAM" id="SSF57850">
    <property type="entry name" value="RING/U-box"/>
    <property type="match status" value="1"/>
</dbReference>
<evidence type="ECO:0000256" key="2">
    <source>
        <dbReference type="SAM" id="MobiDB-lite"/>
    </source>
</evidence>
<evidence type="ECO:0000256" key="3">
    <source>
        <dbReference type="SAM" id="Phobius"/>
    </source>
</evidence>
<dbReference type="Proteomes" id="UP000660262">
    <property type="component" value="Unassembled WGS sequence"/>
</dbReference>
<accession>A0A830H9Q1</accession>
<feature type="region of interest" description="Disordered" evidence="2">
    <location>
        <begin position="134"/>
        <end position="160"/>
    </location>
</feature>
<dbReference type="InterPro" id="IPR013083">
    <property type="entry name" value="Znf_RING/FYVE/PHD"/>
</dbReference>
<keyword evidence="6" id="KW-1185">Reference proteome</keyword>
<evidence type="ECO:0000256" key="1">
    <source>
        <dbReference type="SAM" id="Coils"/>
    </source>
</evidence>
<keyword evidence="1" id="KW-0175">Coiled coil</keyword>
<feature type="domain" description="U-box" evidence="4">
    <location>
        <begin position="167"/>
        <end position="259"/>
    </location>
</feature>
<feature type="compositionally biased region" description="Acidic residues" evidence="2">
    <location>
        <begin position="149"/>
        <end position="159"/>
    </location>
</feature>
<dbReference type="UniPathway" id="UPA00143"/>
<keyword evidence="3" id="KW-0472">Membrane</keyword>
<organism evidence="5 6">
    <name type="scientific">Pycnococcus provasolii</name>
    <dbReference type="NCBI Taxonomy" id="41880"/>
    <lineage>
        <taxon>Eukaryota</taxon>
        <taxon>Viridiplantae</taxon>
        <taxon>Chlorophyta</taxon>
        <taxon>Pseudoscourfieldiophyceae</taxon>
        <taxon>Pseudoscourfieldiales</taxon>
        <taxon>Pycnococcaceae</taxon>
        <taxon>Pycnococcus</taxon>
    </lineage>
</organism>
<dbReference type="Gene3D" id="3.30.40.10">
    <property type="entry name" value="Zinc/RING finger domain, C3HC4 (zinc finger)"/>
    <property type="match status" value="1"/>
</dbReference>
<evidence type="ECO:0000313" key="5">
    <source>
        <dbReference type="EMBL" id="GHP03715.1"/>
    </source>
</evidence>
<gene>
    <name evidence="5" type="ORF">PPROV_000247000</name>
</gene>
<name>A0A830H9Q1_9CHLO</name>
<dbReference type="SMART" id="SM00504">
    <property type="entry name" value="Ubox"/>
    <property type="match status" value="1"/>
</dbReference>
<sequence>MSDGDGSLAAALPSPSSSPAAAPPSSTTNFTHNTPKSWTRLELVVVMLAGAAVFDWLFSFLLFDDAAYAELSSFDERMFMLVLRVVCAAVGACLALSAVTVRVIVPLVREARALKEAKRSAEALRAARKAWRKAHGVSRQTAEDHGGGGDDDDGEDGDAIPESLHQRILEALVCPITRVQFVDPVIAGDGHTYEREAIEMWLSSGHATSPMTGLPLPKPLLLLRNWHAKRLADVAHDVFERSKALKQKHARQKSANKEERERAAEEFLNAFLNDDDEDDDDSSK</sequence>
<dbReference type="PANTHER" id="PTHR46573:SF1">
    <property type="entry name" value="WD REPEAT, SAM AND U-BOX DOMAIN-CONTAINING PROTEIN 1"/>
    <property type="match status" value="1"/>
</dbReference>
<dbReference type="PANTHER" id="PTHR46573">
    <property type="entry name" value="WD REPEAT, SAM AND U-BOX DOMAIN-CONTAINING PROTEIN 1"/>
    <property type="match status" value="1"/>
</dbReference>
<keyword evidence="3" id="KW-1133">Transmembrane helix</keyword>
<reference evidence="5" key="1">
    <citation type="submission" date="2020-10" db="EMBL/GenBank/DDBJ databases">
        <title>Unveiling of a novel bifunctional photoreceptor, Dualchrome1, isolated from a cosmopolitan green alga.</title>
        <authorList>
            <person name="Suzuki S."/>
            <person name="Kawachi M."/>
        </authorList>
    </citation>
    <scope>NUCLEOTIDE SEQUENCE</scope>
    <source>
        <strain evidence="5">NIES 2893</strain>
    </source>
</reference>
<feature type="transmembrane region" description="Helical" evidence="3">
    <location>
        <begin position="83"/>
        <end position="105"/>
    </location>
</feature>
<dbReference type="Pfam" id="PF04564">
    <property type="entry name" value="U-box"/>
    <property type="match status" value="1"/>
</dbReference>
<feature type="transmembrane region" description="Helical" evidence="3">
    <location>
        <begin position="43"/>
        <end position="63"/>
    </location>
</feature>
<feature type="region of interest" description="Disordered" evidence="2">
    <location>
        <begin position="1"/>
        <end position="31"/>
    </location>
</feature>
<feature type="coiled-coil region" evidence="1">
    <location>
        <begin position="107"/>
        <end position="134"/>
    </location>
</feature>
<dbReference type="InterPro" id="IPR003613">
    <property type="entry name" value="Ubox_domain"/>
</dbReference>
<dbReference type="GO" id="GO:0016567">
    <property type="term" value="P:protein ubiquitination"/>
    <property type="evidence" value="ECO:0007669"/>
    <property type="project" value="UniProtKB-UniPathway"/>
</dbReference>
<keyword evidence="3" id="KW-0812">Transmembrane</keyword>
<dbReference type="InterPro" id="IPR052085">
    <property type="entry name" value="WD-SAM-U-box"/>
</dbReference>
<proteinExistence type="predicted"/>
<dbReference type="CDD" id="cd16655">
    <property type="entry name" value="RING-Ubox_WDSUB1-like"/>
    <property type="match status" value="1"/>
</dbReference>
<protein>
    <submittedName>
        <fullName evidence="5">WD repeat, SAM and U-box domain-containing protein 1</fullName>
    </submittedName>
</protein>
<evidence type="ECO:0000313" key="6">
    <source>
        <dbReference type="Proteomes" id="UP000660262"/>
    </source>
</evidence>